<organism evidence="2 3">
    <name type="scientific">Digitaria exilis</name>
    <dbReference type="NCBI Taxonomy" id="1010633"/>
    <lineage>
        <taxon>Eukaryota</taxon>
        <taxon>Viridiplantae</taxon>
        <taxon>Streptophyta</taxon>
        <taxon>Embryophyta</taxon>
        <taxon>Tracheophyta</taxon>
        <taxon>Spermatophyta</taxon>
        <taxon>Magnoliopsida</taxon>
        <taxon>Liliopsida</taxon>
        <taxon>Poales</taxon>
        <taxon>Poaceae</taxon>
        <taxon>PACMAD clade</taxon>
        <taxon>Panicoideae</taxon>
        <taxon>Panicodae</taxon>
        <taxon>Paniceae</taxon>
        <taxon>Anthephorinae</taxon>
        <taxon>Digitaria</taxon>
    </lineage>
</organism>
<dbReference type="Gramene" id="Dexi8B01G0008430.1">
    <property type="protein sequence ID" value="Dexi8B01G0008430.1:cds"/>
    <property type="gene ID" value="Dexi8B01G0008430"/>
</dbReference>
<dbReference type="InterPro" id="IPR000073">
    <property type="entry name" value="AB_hydrolase_1"/>
</dbReference>
<dbReference type="GO" id="GO:0009694">
    <property type="term" value="P:jasmonic acid metabolic process"/>
    <property type="evidence" value="ECO:0007669"/>
    <property type="project" value="TreeGrafter"/>
</dbReference>
<evidence type="ECO:0000313" key="3">
    <source>
        <dbReference type="Proteomes" id="UP000636709"/>
    </source>
</evidence>
<dbReference type="InterPro" id="IPR029058">
    <property type="entry name" value="AB_hydrolase_fold"/>
</dbReference>
<dbReference type="Gene3D" id="3.40.50.1820">
    <property type="entry name" value="alpha/beta hydrolase"/>
    <property type="match status" value="1"/>
</dbReference>
<proteinExistence type="predicted"/>
<dbReference type="PANTHER" id="PTHR10992">
    <property type="entry name" value="METHYLESTERASE FAMILY MEMBER"/>
    <property type="match status" value="1"/>
</dbReference>
<dbReference type="EMBL" id="JACEFO010000575">
    <property type="protein sequence ID" value="KAF8765328.1"/>
    <property type="molecule type" value="Genomic_DNA"/>
</dbReference>
<feature type="domain" description="AB hydrolase-1" evidence="1">
    <location>
        <begin position="17"/>
        <end position="264"/>
    </location>
</feature>
<accession>A0A835KQ37</accession>
<keyword evidence="3" id="KW-1185">Reference proteome</keyword>
<dbReference type="AlphaFoldDB" id="A0A835KQ37"/>
<dbReference type="GO" id="GO:0080030">
    <property type="term" value="F:methyl indole-3-acetate esterase activity"/>
    <property type="evidence" value="ECO:0007669"/>
    <property type="project" value="TreeGrafter"/>
</dbReference>
<name>A0A835KQ37_9POAL</name>
<dbReference type="GO" id="GO:0009696">
    <property type="term" value="P:salicylic acid metabolic process"/>
    <property type="evidence" value="ECO:0007669"/>
    <property type="project" value="TreeGrafter"/>
</dbReference>
<dbReference type="OrthoDB" id="408373at2759"/>
<evidence type="ECO:0000313" key="2">
    <source>
        <dbReference type="EMBL" id="KAF8765328.1"/>
    </source>
</evidence>
<sequence>MAEEAATRSSSGATTHIFLVHGICHGGWCWYKVATQLGCLQSPAGRPWRVVALDLAASGVNSRRLGEVATFREYTGPLLDALRSLPDGEKAVVVGHSLGGLSVALAAEEFPEKVAAAVFLCAYMPDCTSPPASVLVEYTKADRASQLDNEMKPQDADGKLPAHFMFGPQFTEQNVYQLCSKEDITLGKSLMRVGAVFLEDLQVMGPLSKDRYGSVRKAYIVCKQDLAITEVYQRWMVSKNPVGEVMEIHRADHMAMLSAPNEVVQCIVDIANKYN</sequence>
<dbReference type="Proteomes" id="UP000636709">
    <property type="component" value="Unassembled WGS sequence"/>
</dbReference>
<dbReference type="SUPFAM" id="SSF53474">
    <property type="entry name" value="alpha/beta-Hydrolases"/>
    <property type="match status" value="1"/>
</dbReference>
<dbReference type="FunFam" id="3.40.50.1820:FF:000051">
    <property type="entry name" value="(S)-hydroxynitrile lyase"/>
    <property type="match status" value="1"/>
</dbReference>
<dbReference type="Pfam" id="PF12697">
    <property type="entry name" value="Abhydrolase_6"/>
    <property type="match status" value="1"/>
</dbReference>
<dbReference type="InterPro" id="IPR045889">
    <property type="entry name" value="MES/HNL"/>
</dbReference>
<comment type="caution">
    <text evidence="2">The sequence shown here is derived from an EMBL/GenBank/DDBJ whole genome shotgun (WGS) entry which is preliminary data.</text>
</comment>
<evidence type="ECO:0000259" key="1">
    <source>
        <dbReference type="Pfam" id="PF12697"/>
    </source>
</evidence>
<protein>
    <recommendedName>
        <fullName evidence="1">AB hydrolase-1 domain-containing protein</fullName>
    </recommendedName>
</protein>
<dbReference type="PANTHER" id="PTHR10992:SF1008">
    <property type="entry name" value="AB HYDROLASE-1 DOMAIN-CONTAINING PROTEIN"/>
    <property type="match status" value="1"/>
</dbReference>
<dbReference type="GO" id="GO:0080031">
    <property type="term" value="F:methyl salicylate esterase activity"/>
    <property type="evidence" value="ECO:0007669"/>
    <property type="project" value="TreeGrafter"/>
</dbReference>
<gene>
    <name evidence="2" type="ORF">HU200_008704</name>
</gene>
<dbReference type="GO" id="GO:0080032">
    <property type="term" value="F:methyl jasmonate esterase activity"/>
    <property type="evidence" value="ECO:0007669"/>
    <property type="project" value="TreeGrafter"/>
</dbReference>
<reference evidence="2" key="1">
    <citation type="submission" date="2020-07" db="EMBL/GenBank/DDBJ databases">
        <title>Genome sequence and genetic diversity analysis of an under-domesticated orphan crop, white fonio (Digitaria exilis).</title>
        <authorList>
            <person name="Bennetzen J.L."/>
            <person name="Chen S."/>
            <person name="Ma X."/>
            <person name="Wang X."/>
            <person name="Yssel A.E.J."/>
            <person name="Chaluvadi S.R."/>
            <person name="Johnson M."/>
            <person name="Gangashetty P."/>
            <person name="Hamidou F."/>
            <person name="Sanogo M.D."/>
            <person name="Zwaenepoel A."/>
            <person name="Wallace J."/>
            <person name="Van De Peer Y."/>
            <person name="Van Deynze A."/>
        </authorList>
    </citation>
    <scope>NUCLEOTIDE SEQUENCE</scope>
    <source>
        <tissue evidence="2">Leaves</tissue>
    </source>
</reference>